<protein>
    <submittedName>
        <fullName evidence="2">HD-GYP domain-containing protein (C-di-GMP phosphodiesterase class II)</fullName>
    </submittedName>
</protein>
<evidence type="ECO:0000259" key="1">
    <source>
        <dbReference type="PROSITE" id="PS51832"/>
    </source>
</evidence>
<organism evidence="2 3">
    <name type="scientific">Bacillus oleivorans</name>
    <dbReference type="NCBI Taxonomy" id="1448271"/>
    <lineage>
        <taxon>Bacteria</taxon>
        <taxon>Bacillati</taxon>
        <taxon>Bacillota</taxon>
        <taxon>Bacilli</taxon>
        <taxon>Bacillales</taxon>
        <taxon>Bacillaceae</taxon>
        <taxon>Bacillus</taxon>
    </lineage>
</organism>
<dbReference type="AlphaFoldDB" id="A0A285CZ75"/>
<dbReference type="PROSITE" id="PS51832">
    <property type="entry name" value="HD_GYP"/>
    <property type="match status" value="1"/>
</dbReference>
<dbReference type="Proteomes" id="UP000219546">
    <property type="component" value="Unassembled WGS sequence"/>
</dbReference>
<dbReference type="InterPro" id="IPR037522">
    <property type="entry name" value="HD_GYP_dom"/>
</dbReference>
<dbReference type="Gene3D" id="1.10.3210.10">
    <property type="entry name" value="Hypothetical protein af1432"/>
    <property type="match status" value="1"/>
</dbReference>
<dbReference type="SMART" id="SM00471">
    <property type="entry name" value="HDc"/>
    <property type="match status" value="1"/>
</dbReference>
<evidence type="ECO:0000313" key="2">
    <source>
        <dbReference type="EMBL" id="SNX72850.1"/>
    </source>
</evidence>
<dbReference type="RefSeq" id="WP_097159380.1">
    <property type="nucleotide sequence ID" value="NZ_JBEPMQ010000005.1"/>
</dbReference>
<dbReference type="EMBL" id="OAOP01000006">
    <property type="protein sequence ID" value="SNX72850.1"/>
    <property type="molecule type" value="Genomic_DNA"/>
</dbReference>
<reference evidence="2 3" key="1">
    <citation type="submission" date="2017-08" db="EMBL/GenBank/DDBJ databases">
        <authorList>
            <person name="de Groot N.N."/>
        </authorList>
    </citation>
    <scope>NUCLEOTIDE SEQUENCE [LARGE SCALE GENOMIC DNA]</scope>
    <source>
        <strain evidence="2 3">JC228</strain>
    </source>
</reference>
<gene>
    <name evidence="2" type="ORF">SAMN05877753_106227</name>
</gene>
<name>A0A285CZ75_9BACI</name>
<accession>A0A285CZ75</accession>
<dbReference type="InterPro" id="IPR003607">
    <property type="entry name" value="HD/PDEase_dom"/>
</dbReference>
<proteinExistence type="predicted"/>
<dbReference type="OrthoDB" id="9759601at2"/>
<keyword evidence="3" id="KW-1185">Reference proteome</keyword>
<feature type="domain" description="HD-GYP" evidence="1">
    <location>
        <begin position="113"/>
        <end position="309"/>
    </location>
</feature>
<dbReference type="PANTHER" id="PTHR43155">
    <property type="entry name" value="CYCLIC DI-GMP PHOSPHODIESTERASE PA4108-RELATED"/>
    <property type="match status" value="1"/>
</dbReference>
<evidence type="ECO:0000313" key="3">
    <source>
        <dbReference type="Proteomes" id="UP000219546"/>
    </source>
</evidence>
<dbReference type="SUPFAM" id="SSF109604">
    <property type="entry name" value="HD-domain/PDEase-like"/>
    <property type="match status" value="1"/>
</dbReference>
<dbReference type="CDD" id="cd00077">
    <property type="entry name" value="HDc"/>
    <property type="match status" value="1"/>
</dbReference>
<dbReference type="PANTHER" id="PTHR43155:SF2">
    <property type="entry name" value="CYCLIC DI-GMP PHOSPHODIESTERASE PA4108"/>
    <property type="match status" value="1"/>
</dbReference>
<dbReference type="Pfam" id="PF13487">
    <property type="entry name" value="HD_5"/>
    <property type="match status" value="1"/>
</dbReference>
<sequence length="359" mass="41203">MKKVPLRYVKEGDVLAIDLYTEDFLLLLNRGTRLSSPLLALIEKRDIRELYIEDEYTDDVLYNPIIEHRGRKELHREIYRVLFNYLSQEEISSKFNSIDLGREFEHIARTLLNYIAPKPQILHSFHDLHQFDHSMFQHSLNVGILSGVIGVELGLAKNELVELMVGAMLFDIGMTRLPRQVLTKKGRLSLIERMVVQRHAEIGFKLLVRQRNISEMSALCALYHHERLDGGGYPNRLSDQSIHLYPRIVAVADVFDALTAKRHYRDSYTAHEAVEYLYAAGGSMFDVEIIKAFLRCVSIYPPGSRVQLNNGLSAVVVKGFSDYPLRPLVRIIEDKKGKILPTPIDVDLRIHKNITIVKS</sequence>